<evidence type="ECO:0000313" key="2">
    <source>
        <dbReference type="EMBL" id="CAL1603182.1"/>
    </source>
</evidence>
<proteinExistence type="predicted"/>
<keyword evidence="3" id="KW-1185">Reference proteome</keyword>
<dbReference type="AlphaFoldDB" id="A0AAV2LLE9"/>
<name>A0AAV2LLE9_KNICA</name>
<dbReference type="Proteomes" id="UP001497482">
    <property type="component" value="Chromosome 4"/>
</dbReference>
<gene>
    <name evidence="2" type="ORF">KC01_LOCUS30898</name>
</gene>
<reference evidence="2 3" key="1">
    <citation type="submission" date="2024-04" db="EMBL/GenBank/DDBJ databases">
        <authorList>
            <person name="Waldvogel A.-M."/>
            <person name="Schoenle A."/>
        </authorList>
    </citation>
    <scope>NUCLEOTIDE SEQUENCE [LARGE SCALE GENOMIC DNA]</scope>
</reference>
<feature type="region of interest" description="Disordered" evidence="1">
    <location>
        <begin position="25"/>
        <end position="49"/>
    </location>
</feature>
<feature type="compositionally biased region" description="Pro residues" evidence="1">
    <location>
        <begin position="31"/>
        <end position="40"/>
    </location>
</feature>
<accession>A0AAV2LLE9</accession>
<evidence type="ECO:0000313" key="3">
    <source>
        <dbReference type="Proteomes" id="UP001497482"/>
    </source>
</evidence>
<organism evidence="2 3">
    <name type="scientific">Knipowitschia caucasica</name>
    <name type="common">Caucasian dwarf goby</name>
    <name type="synonym">Pomatoschistus caucasicus</name>
    <dbReference type="NCBI Taxonomy" id="637954"/>
    <lineage>
        <taxon>Eukaryota</taxon>
        <taxon>Metazoa</taxon>
        <taxon>Chordata</taxon>
        <taxon>Craniata</taxon>
        <taxon>Vertebrata</taxon>
        <taxon>Euteleostomi</taxon>
        <taxon>Actinopterygii</taxon>
        <taxon>Neopterygii</taxon>
        <taxon>Teleostei</taxon>
        <taxon>Neoteleostei</taxon>
        <taxon>Acanthomorphata</taxon>
        <taxon>Gobiaria</taxon>
        <taxon>Gobiiformes</taxon>
        <taxon>Gobioidei</taxon>
        <taxon>Gobiidae</taxon>
        <taxon>Gobiinae</taxon>
        <taxon>Knipowitschia</taxon>
    </lineage>
</organism>
<dbReference type="EMBL" id="OZ035826">
    <property type="protein sequence ID" value="CAL1603182.1"/>
    <property type="molecule type" value="Genomic_DNA"/>
</dbReference>
<protein>
    <submittedName>
        <fullName evidence="2">Uncharacterized protein</fullName>
    </submittedName>
</protein>
<sequence length="79" mass="8629">MQTFYHKKSAADFCLVTADSLIGGCAEAEKPPPPPGPPSRATPERAPGPHILSTRAFQLKDLEPANNTMYNTMNNTMKR</sequence>
<evidence type="ECO:0000256" key="1">
    <source>
        <dbReference type="SAM" id="MobiDB-lite"/>
    </source>
</evidence>